<protein>
    <submittedName>
        <fullName evidence="1">Uncharacterized protein</fullName>
    </submittedName>
</protein>
<dbReference type="STRING" id="1239962.C943_02787"/>
<comment type="caution">
    <text evidence="1">The sequence shown here is derived from an EMBL/GenBank/DDBJ whole genome shotgun (WGS) entry which is preliminary data.</text>
</comment>
<gene>
    <name evidence="1" type="ORF">C943_02787</name>
</gene>
<reference evidence="1" key="1">
    <citation type="submission" date="2013-01" db="EMBL/GenBank/DDBJ databases">
        <title>Genome assembly of Mariniradius saccharolyticus AK6.</title>
        <authorList>
            <person name="Vaidya B."/>
            <person name="Khatri I."/>
            <person name="Tanuku N.R.S."/>
            <person name="Subramanian S."/>
            <person name="Pinnaka A."/>
        </authorList>
    </citation>
    <scope>NUCLEOTIDE SEQUENCE [LARGE SCALE GENOMIC DNA]</scope>
    <source>
        <strain evidence="1">AK6</strain>
    </source>
</reference>
<name>M7X083_9BACT</name>
<keyword evidence="2" id="KW-1185">Reference proteome</keyword>
<evidence type="ECO:0000313" key="2">
    <source>
        <dbReference type="Proteomes" id="UP000010953"/>
    </source>
</evidence>
<dbReference type="AlphaFoldDB" id="M7X083"/>
<dbReference type="Proteomes" id="UP000010953">
    <property type="component" value="Unassembled WGS sequence"/>
</dbReference>
<organism evidence="1 2">
    <name type="scientific">Mariniradius saccharolyticus AK6</name>
    <dbReference type="NCBI Taxonomy" id="1239962"/>
    <lineage>
        <taxon>Bacteria</taxon>
        <taxon>Pseudomonadati</taxon>
        <taxon>Bacteroidota</taxon>
        <taxon>Cytophagia</taxon>
        <taxon>Cytophagales</taxon>
        <taxon>Cyclobacteriaceae</taxon>
        <taxon>Mariniradius</taxon>
    </lineage>
</organism>
<sequence length="57" mass="6859">MTRVPINKVILLQWIDHYFAVRTPITIEDGMKVLETQVIADFHNRAEIRMEIFVIFW</sequence>
<proteinExistence type="predicted"/>
<dbReference type="InParanoid" id="M7X083"/>
<evidence type="ECO:0000313" key="1">
    <source>
        <dbReference type="EMBL" id="EMS30910.1"/>
    </source>
</evidence>
<accession>M7X083</accession>
<dbReference type="EMBL" id="AMZY02000027">
    <property type="protein sequence ID" value="EMS30910.1"/>
    <property type="molecule type" value="Genomic_DNA"/>
</dbReference>